<keyword evidence="2" id="KW-1185">Reference proteome</keyword>
<dbReference type="EMBL" id="CACTIH010005750">
    <property type="protein sequence ID" value="CAA3001308.1"/>
    <property type="molecule type" value="Genomic_DNA"/>
</dbReference>
<name>A0A8S0T9U0_OLEEU</name>
<dbReference type="Gramene" id="OE9A034915T1">
    <property type="protein sequence ID" value="OE9A034915C1"/>
    <property type="gene ID" value="OE9A034915"/>
</dbReference>
<proteinExistence type="predicted"/>
<reference evidence="1 2" key="1">
    <citation type="submission" date="2019-12" db="EMBL/GenBank/DDBJ databases">
        <authorList>
            <person name="Alioto T."/>
            <person name="Alioto T."/>
            <person name="Gomez Garrido J."/>
        </authorList>
    </citation>
    <scope>NUCLEOTIDE SEQUENCE [LARGE SCALE GENOMIC DNA]</scope>
</reference>
<evidence type="ECO:0000313" key="1">
    <source>
        <dbReference type="EMBL" id="CAA3001308.1"/>
    </source>
</evidence>
<dbReference type="Proteomes" id="UP000594638">
    <property type="component" value="Unassembled WGS sequence"/>
</dbReference>
<sequence length="91" mass="10435">MRQSEINNAQANLRLPLKMQGEAIEEHTGIIPSLCCVISRVKLRSGFWRLVTEDTDTLPVLSGSSLRTVGRVVMLLMKWQRSFWRHHAIGY</sequence>
<gene>
    <name evidence="1" type="ORF">OLEA9_A034915</name>
</gene>
<accession>A0A8S0T9U0</accession>
<dbReference type="AlphaFoldDB" id="A0A8S0T9U0"/>
<organism evidence="1 2">
    <name type="scientific">Olea europaea subsp. europaea</name>
    <dbReference type="NCBI Taxonomy" id="158383"/>
    <lineage>
        <taxon>Eukaryota</taxon>
        <taxon>Viridiplantae</taxon>
        <taxon>Streptophyta</taxon>
        <taxon>Embryophyta</taxon>
        <taxon>Tracheophyta</taxon>
        <taxon>Spermatophyta</taxon>
        <taxon>Magnoliopsida</taxon>
        <taxon>eudicotyledons</taxon>
        <taxon>Gunneridae</taxon>
        <taxon>Pentapetalae</taxon>
        <taxon>asterids</taxon>
        <taxon>lamiids</taxon>
        <taxon>Lamiales</taxon>
        <taxon>Oleaceae</taxon>
        <taxon>Oleeae</taxon>
        <taxon>Olea</taxon>
    </lineage>
</organism>
<evidence type="ECO:0000313" key="2">
    <source>
        <dbReference type="Proteomes" id="UP000594638"/>
    </source>
</evidence>
<comment type="caution">
    <text evidence="1">The sequence shown here is derived from an EMBL/GenBank/DDBJ whole genome shotgun (WGS) entry which is preliminary data.</text>
</comment>
<protein>
    <submittedName>
        <fullName evidence="1">Uncharacterized protein</fullName>
    </submittedName>
</protein>